<organism evidence="6 7">
    <name type="scientific">Ruminococcus turbiniformis</name>
    <dbReference type="NCBI Taxonomy" id="2881258"/>
    <lineage>
        <taxon>Bacteria</taxon>
        <taxon>Bacillati</taxon>
        <taxon>Bacillota</taxon>
        <taxon>Clostridia</taxon>
        <taxon>Eubacteriales</taxon>
        <taxon>Oscillospiraceae</taxon>
        <taxon>Ruminococcus</taxon>
    </lineage>
</organism>
<comment type="catalytic activity">
    <reaction evidence="4">
        <text>D-serine = pyruvate + NH4(+)</text>
        <dbReference type="Rhea" id="RHEA:13977"/>
        <dbReference type="ChEBI" id="CHEBI:15361"/>
        <dbReference type="ChEBI" id="CHEBI:28938"/>
        <dbReference type="ChEBI" id="CHEBI:35247"/>
        <dbReference type="EC" id="4.3.1.18"/>
    </reaction>
</comment>
<dbReference type="EMBL" id="JAJEQX010000020">
    <property type="protein sequence ID" value="MCC2254998.1"/>
    <property type="molecule type" value="Genomic_DNA"/>
</dbReference>
<dbReference type="EC" id="4.3.1.18" evidence="4"/>
<dbReference type="InterPro" id="IPR011780">
    <property type="entry name" value="D_Ser_am_lyase"/>
</dbReference>
<dbReference type="GO" id="GO:0008721">
    <property type="term" value="F:D-serine ammonia-lyase activity"/>
    <property type="evidence" value="ECO:0007669"/>
    <property type="project" value="UniProtKB-EC"/>
</dbReference>
<dbReference type="RefSeq" id="WP_227708139.1">
    <property type="nucleotide sequence ID" value="NZ_JAJEQX010000020.1"/>
</dbReference>
<protein>
    <recommendedName>
        <fullName evidence="4">Probable D-serine dehydratase</fullName>
        <ecNumber evidence="4">4.3.1.18</ecNumber>
    </recommendedName>
    <alternativeName>
        <fullName evidence="4">D-serine deaminase</fullName>
        <shortName evidence="4">DSD</shortName>
    </alternativeName>
</protein>
<dbReference type="Gene3D" id="3.40.50.1100">
    <property type="match status" value="2"/>
</dbReference>
<dbReference type="InterPro" id="IPR001926">
    <property type="entry name" value="TrpB-like_PALP"/>
</dbReference>
<evidence type="ECO:0000256" key="2">
    <source>
        <dbReference type="ARBA" id="ARBA00022898"/>
    </source>
</evidence>
<comment type="cofactor">
    <cofactor evidence="1 4">
        <name>pyridoxal 5'-phosphate</name>
        <dbReference type="ChEBI" id="CHEBI:597326"/>
    </cofactor>
</comment>
<comment type="similarity">
    <text evidence="4">Belongs to the serine/threonine dehydratase family. DsdA subfamily.</text>
</comment>
<proteinExistence type="inferred from homology"/>
<keyword evidence="3 4" id="KW-0456">Lyase</keyword>
<dbReference type="PANTHER" id="PTHR48078">
    <property type="entry name" value="THREONINE DEHYDRATASE, MITOCHONDRIAL-RELATED"/>
    <property type="match status" value="1"/>
</dbReference>
<evidence type="ECO:0000259" key="5">
    <source>
        <dbReference type="Pfam" id="PF00291"/>
    </source>
</evidence>
<evidence type="ECO:0000256" key="1">
    <source>
        <dbReference type="ARBA" id="ARBA00001933"/>
    </source>
</evidence>
<evidence type="ECO:0000313" key="7">
    <source>
        <dbReference type="Proteomes" id="UP001198151"/>
    </source>
</evidence>
<feature type="modified residue" description="N6-(pyridoxal phosphate)lysine" evidence="4">
    <location>
        <position position="115"/>
    </location>
</feature>
<dbReference type="Pfam" id="PF00291">
    <property type="entry name" value="PALP"/>
    <property type="match status" value="1"/>
</dbReference>
<feature type="domain" description="Tryptophan synthase beta chain-like PALP" evidence="5">
    <location>
        <begin position="91"/>
        <end position="396"/>
    </location>
</feature>
<name>A0ABS8G0C0_9FIRM</name>
<dbReference type="PANTHER" id="PTHR48078:SF9">
    <property type="entry name" value="D-SERINE DEHYDRATASE"/>
    <property type="match status" value="1"/>
</dbReference>
<reference evidence="6 7" key="1">
    <citation type="submission" date="2021-10" db="EMBL/GenBank/DDBJ databases">
        <title>Anaerobic single-cell dispensing facilitates the cultivation of human gut bacteria.</title>
        <authorList>
            <person name="Afrizal A."/>
        </authorList>
    </citation>
    <scope>NUCLEOTIDE SEQUENCE [LARGE SCALE GENOMIC DNA]</scope>
    <source>
        <strain evidence="6 7">CLA-AA-H200</strain>
    </source>
</reference>
<sequence>MNLEELIKNHPLIGEMAAGKEVVWVNPELTGFPASMEGVSVSAEEIAEAEARLTRFAPFIQACFPETEKTGGLIESPLREISAMKDALNLRLDSGIKGRLFLKMDSNLAVAGSVKARGGIYEILTFAEELALTHGLITKEDNYTKFADPEIRRFFSGHSIHVGSTGNLGLSIGIISAALGFDVYVHMSADAKQWKKDLLRSKGVHVIEYSGDYGKAVKEGRDLAVGKPDSYFVDDENSKNLFLGYAVAANRLKHQLDTQGITVDREHPLIVYIPCGVGGAPGGITFGLKQVYGDCVHVFFVEPTEACCMALGMISGLHNQISVQDIGLSGKTEADGLAVGRPSKFVGKTIRHMLSGEFTIRDEKLYRYMKLLMDTENIFIEPSSCAAFEGPARLAGAPETAEYLKAHGLASHMENAAQIVWATGGSLVPEDVRKEYYQKAEELENR</sequence>
<evidence type="ECO:0000256" key="3">
    <source>
        <dbReference type="ARBA" id="ARBA00023239"/>
    </source>
</evidence>
<keyword evidence="7" id="KW-1185">Reference proteome</keyword>
<dbReference type="Proteomes" id="UP001198151">
    <property type="component" value="Unassembled WGS sequence"/>
</dbReference>
<dbReference type="NCBIfam" id="TIGR02035">
    <property type="entry name" value="D_Ser_am_lyase"/>
    <property type="match status" value="1"/>
</dbReference>
<dbReference type="HAMAP" id="MF_01030">
    <property type="entry name" value="D_Ser_dehydrat"/>
    <property type="match status" value="1"/>
</dbReference>
<comment type="caution">
    <text evidence="6">The sequence shown here is derived from an EMBL/GenBank/DDBJ whole genome shotgun (WGS) entry which is preliminary data.</text>
</comment>
<dbReference type="NCBIfam" id="NF002823">
    <property type="entry name" value="PRK02991.1"/>
    <property type="match status" value="1"/>
</dbReference>
<dbReference type="InterPro" id="IPR050147">
    <property type="entry name" value="Ser/Thr_Dehydratase"/>
</dbReference>
<dbReference type="InterPro" id="IPR036052">
    <property type="entry name" value="TrpB-like_PALP_sf"/>
</dbReference>
<gene>
    <name evidence="4" type="primary">dsdA</name>
    <name evidence="6" type="ORF">LKD70_11295</name>
</gene>
<keyword evidence="2 4" id="KW-0663">Pyridoxal phosphate</keyword>
<evidence type="ECO:0000256" key="4">
    <source>
        <dbReference type="HAMAP-Rule" id="MF_01030"/>
    </source>
</evidence>
<evidence type="ECO:0000313" key="6">
    <source>
        <dbReference type="EMBL" id="MCC2254998.1"/>
    </source>
</evidence>
<dbReference type="SUPFAM" id="SSF53686">
    <property type="entry name" value="Tryptophan synthase beta subunit-like PLP-dependent enzymes"/>
    <property type="match status" value="1"/>
</dbReference>
<accession>A0ABS8G0C0</accession>